<organism evidence="7 8">
    <name type="scientific">Capronia coronata CBS 617.96</name>
    <dbReference type="NCBI Taxonomy" id="1182541"/>
    <lineage>
        <taxon>Eukaryota</taxon>
        <taxon>Fungi</taxon>
        <taxon>Dikarya</taxon>
        <taxon>Ascomycota</taxon>
        <taxon>Pezizomycotina</taxon>
        <taxon>Eurotiomycetes</taxon>
        <taxon>Chaetothyriomycetidae</taxon>
        <taxon>Chaetothyriales</taxon>
        <taxon>Herpotrichiellaceae</taxon>
        <taxon>Capronia</taxon>
    </lineage>
</organism>
<feature type="transmembrane region" description="Helical" evidence="6">
    <location>
        <begin position="78"/>
        <end position="101"/>
    </location>
</feature>
<protein>
    <recommendedName>
        <fullName evidence="9">RTA1 domain protein</fullName>
    </recommendedName>
</protein>
<comment type="subcellular location">
    <subcellularLocation>
        <location evidence="1">Membrane</location>
        <topology evidence="1">Multi-pass membrane protein</topology>
    </subcellularLocation>
</comment>
<reference evidence="7 8" key="1">
    <citation type="submission" date="2013-03" db="EMBL/GenBank/DDBJ databases">
        <title>The Genome Sequence of Capronia coronata CBS 617.96.</title>
        <authorList>
            <consortium name="The Broad Institute Genomics Platform"/>
            <person name="Cuomo C."/>
            <person name="de Hoog S."/>
            <person name="Gorbushina A."/>
            <person name="Walker B."/>
            <person name="Young S.K."/>
            <person name="Zeng Q."/>
            <person name="Gargeya S."/>
            <person name="Fitzgerald M."/>
            <person name="Haas B."/>
            <person name="Abouelleil A."/>
            <person name="Allen A.W."/>
            <person name="Alvarado L."/>
            <person name="Arachchi H.M."/>
            <person name="Berlin A.M."/>
            <person name="Chapman S.B."/>
            <person name="Gainer-Dewar J."/>
            <person name="Goldberg J."/>
            <person name="Griggs A."/>
            <person name="Gujja S."/>
            <person name="Hansen M."/>
            <person name="Howarth C."/>
            <person name="Imamovic A."/>
            <person name="Ireland A."/>
            <person name="Larimer J."/>
            <person name="McCowan C."/>
            <person name="Murphy C."/>
            <person name="Pearson M."/>
            <person name="Poon T.W."/>
            <person name="Priest M."/>
            <person name="Roberts A."/>
            <person name="Saif S."/>
            <person name="Shea T."/>
            <person name="Sisk P."/>
            <person name="Sykes S."/>
            <person name="Wortman J."/>
            <person name="Nusbaum C."/>
            <person name="Birren B."/>
        </authorList>
    </citation>
    <scope>NUCLEOTIDE SEQUENCE [LARGE SCALE GENOMIC DNA]</scope>
    <source>
        <strain evidence="7 8">CBS 617.96</strain>
    </source>
</reference>
<feature type="region of interest" description="Disordered" evidence="5">
    <location>
        <begin position="269"/>
        <end position="295"/>
    </location>
</feature>
<sequence>MARLEPLDGYDNVYLWKYLPSVPPGITFLVLFTAATIPYSWRMVRTRSWFCIPFAFGGICQIIGYATRIYSHYFTNQLAPYAIQSSFILLAPVFYAATIYMMLGRLIRSVHGERFSVVRPKWMTVVFVTGDFLSLNIQGDGAGLTVKQKTKQMGEDIVIAGLLLQVFVFGFFVVAAVVFHLRMRRHTTKDSTLTSPVPWGQVLMVLYACSGLIMVRSIYRIVEYVMGMDAYLLSNEWPTYVFDAAPMWVVQVISFVWFPDMLQLKRPDSPEDGHALVENQSPTKERPGPTARDLGRCRDSFFSTRQNGGGAVDMDFENLSAQGVADQINIRCKSSS</sequence>
<feature type="transmembrane region" description="Helical" evidence="6">
    <location>
        <begin position="122"/>
        <end position="139"/>
    </location>
</feature>
<keyword evidence="3 6" id="KW-1133">Transmembrane helix</keyword>
<dbReference type="Pfam" id="PF04479">
    <property type="entry name" value="RTA1"/>
    <property type="match status" value="1"/>
</dbReference>
<evidence type="ECO:0000256" key="6">
    <source>
        <dbReference type="SAM" id="Phobius"/>
    </source>
</evidence>
<dbReference type="RefSeq" id="XP_007724148.1">
    <property type="nucleotide sequence ID" value="XM_007725958.1"/>
</dbReference>
<evidence type="ECO:0000256" key="1">
    <source>
        <dbReference type="ARBA" id="ARBA00004141"/>
    </source>
</evidence>
<dbReference type="STRING" id="1182541.W9Y5N5"/>
<dbReference type="InterPro" id="IPR007568">
    <property type="entry name" value="RTA1"/>
</dbReference>
<evidence type="ECO:0000313" key="7">
    <source>
        <dbReference type="EMBL" id="EXJ88142.1"/>
    </source>
</evidence>
<dbReference type="AlphaFoldDB" id="W9Y5N5"/>
<evidence type="ECO:0000313" key="8">
    <source>
        <dbReference type="Proteomes" id="UP000019484"/>
    </source>
</evidence>
<dbReference type="GO" id="GO:0016020">
    <property type="term" value="C:membrane"/>
    <property type="evidence" value="ECO:0007669"/>
    <property type="project" value="UniProtKB-SubCell"/>
</dbReference>
<feature type="transmembrane region" description="Helical" evidence="6">
    <location>
        <begin position="239"/>
        <end position="258"/>
    </location>
</feature>
<evidence type="ECO:0008006" key="9">
    <source>
        <dbReference type="Google" id="ProtNLM"/>
    </source>
</evidence>
<evidence type="ECO:0000256" key="4">
    <source>
        <dbReference type="ARBA" id="ARBA00023136"/>
    </source>
</evidence>
<feature type="transmembrane region" description="Helical" evidence="6">
    <location>
        <begin position="202"/>
        <end position="219"/>
    </location>
</feature>
<feature type="compositionally biased region" description="Basic and acidic residues" evidence="5">
    <location>
        <begin position="283"/>
        <end position="295"/>
    </location>
</feature>
<comment type="caution">
    <text evidence="7">The sequence shown here is derived from an EMBL/GenBank/DDBJ whole genome shotgun (WGS) entry which is preliminary data.</text>
</comment>
<dbReference type="EMBL" id="AMWN01000004">
    <property type="protein sequence ID" value="EXJ88142.1"/>
    <property type="molecule type" value="Genomic_DNA"/>
</dbReference>
<keyword evidence="8" id="KW-1185">Reference proteome</keyword>
<dbReference type="HOGENOM" id="CLU_033465_3_1_1"/>
<dbReference type="OrthoDB" id="3358017at2759"/>
<dbReference type="PANTHER" id="PTHR31465:SF27">
    <property type="entry name" value="DOMAIN PROTEIN, PUTATIVE (AFU_ORTHOLOGUE AFUA_3G01030)-RELATED"/>
    <property type="match status" value="1"/>
</dbReference>
<dbReference type="eggNOG" id="ENOG502QURG">
    <property type="taxonomic scope" value="Eukaryota"/>
</dbReference>
<evidence type="ECO:0000256" key="2">
    <source>
        <dbReference type="ARBA" id="ARBA00022692"/>
    </source>
</evidence>
<evidence type="ECO:0000256" key="5">
    <source>
        <dbReference type="SAM" id="MobiDB-lite"/>
    </source>
</evidence>
<keyword evidence="2 6" id="KW-0812">Transmembrane</keyword>
<keyword evidence="4 6" id="KW-0472">Membrane</keyword>
<accession>W9Y5N5</accession>
<dbReference type="GeneID" id="19159947"/>
<gene>
    <name evidence="7" type="ORF">A1O1_05070</name>
</gene>
<dbReference type="Proteomes" id="UP000019484">
    <property type="component" value="Unassembled WGS sequence"/>
</dbReference>
<proteinExistence type="predicted"/>
<dbReference type="PANTHER" id="PTHR31465">
    <property type="entry name" value="PROTEIN RTA1-RELATED"/>
    <property type="match status" value="1"/>
</dbReference>
<feature type="transmembrane region" description="Helical" evidence="6">
    <location>
        <begin position="159"/>
        <end position="181"/>
    </location>
</feature>
<evidence type="ECO:0000256" key="3">
    <source>
        <dbReference type="ARBA" id="ARBA00022989"/>
    </source>
</evidence>
<feature type="transmembrane region" description="Helical" evidence="6">
    <location>
        <begin position="22"/>
        <end position="41"/>
    </location>
</feature>
<feature type="transmembrane region" description="Helical" evidence="6">
    <location>
        <begin position="48"/>
        <end position="66"/>
    </location>
</feature>
<name>W9Y5N5_9EURO</name>